<feature type="repeat" description="ANK" evidence="12">
    <location>
        <begin position="174"/>
        <end position="206"/>
    </location>
</feature>
<feature type="repeat" description="ANK" evidence="12">
    <location>
        <begin position="58"/>
        <end position="92"/>
    </location>
</feature>
<dbReference type="EMBL" id="BGPR01015794">
    <property type="protein sequence ID" value="GBN70630.1"/>
    <property type="molecule type" value="Genomic_DNA"/>
</dbReference>
<evidence type="ECO:0000313" key="14">
    <source>
        <dbReference type="Proteomes" id="UP000499080"/>
    </source>
</evidence>
<dbReference type="InterPro" id="IPR002110">
    <property type="entry name" value="Ankyrin_rpt"/>
</dbReference>
<dbReference type="GO" id="GO:0090729">
    <property type="term" value="F:toxin activity"/>
    <property type="evidence" value="ECO:0007669"/>
    <property type="project" value="UniProtKB-KW"/>
</dbReference>
<dbReference type="GO" id="GO:0006887">
    <property type="term" value="P:exocytosis"/>
    <property type="evidence" value="ECO:0007669"/>
    <property type="project" value="UniProtKB-KW"/>
</dbReference>
<evidence type="ECO:0000256" key="3">
    <source>
        <dbReference type="ARBA" id="ARBA00022483"/>
    </source>
</evidence>
<dbReference type="AlphaFoldDB" id="A0A4Y2R5B2"/>
<name>A0A4Y2R5B2_ARAVE</name>
<dbReference type="GO" id="GO:0005576">
    <property type="term" value="C:extracellular region"/>
    <property type="evidence" value="ECO:0007669"/>
    <property type="project" value="UniProtKB-SubCell"/>
</dbReference>
<dbReference type="Pfam" id="PF12796">
    <property type="entry name" value="Ank_2"/>
    <property type="match status" value="2"/>
</dbReference>
<keyword evidence="4" id="KW-0964">Secreted</keyword>
<sequence>MTRSWNPIFQVFFSRAMYFSMDSVRTSPLFRLVGSDHNLPEIRQLLARGEDPNRQRYGGCTPLHDAVKSPEKNIGVVRELINAGANVNLTTHYLGRTPLHFAVMHRNWRAVDVLIESGASVNAKDIHGKTILHLAITISMVCQPPNIKVFWPDEWIIDKLLKHEDIDINLVDEKGDTPLMYAIKSQQGNIPLKLLRNNANPNICNKASETPLHVAFAGKYINSVEQLLINGASIYSVDKNGQTPLDILMKNGLDSQMNGWVMLILKVIAFKYNITEILKQKLEHIPRLSQFFNKCVDEVYQMRTDFISGNLTVHDFCWECFNENDFENILSQIHKPVIDRLTRDVYTEYFSDILNGIPDSSLFAILQMTACSKKRTKDNEVKDLADLFSVMDIIILICEHLCSIEIFCLIVAFSDVKFPESMKNVHARSKPVLLIG</sequence>
<dbReference type="OrthoDB" id="6596655at2759"/>
<keyword evidence="7" id="KW-0528">Neurotoxin</keyword>
<evidence type="ECO:0000313" key="13">
    <source>
        <dbReference type="EMBL" id="GBN70630.1"/>
    </source>
</evidence>
<protein>
    <submittedName>
        <fullName evidence="13">Ankyrin-1</fullName>
    </submittedName>
</protein>
<evidence type="ECO:0000256" key="9">
    <source>
        <dbReference type="ARBA" id="ARBA00023028"/>
    </source>
</evidence>
<reference evidence="13 14" key="1">
    <citation type="journal article" date="2019" name="Sci. Rep.">
        <title>Orb-weaving spider Araneus ventricosus genome elucidates the spidroin gene catalogue.</title>
        <authorList>
            <person name="Kono N."/>
            <person name="Nakamura H."/>
            <person name="Ohtoshi R."/>
            <person name="Moran D.A.P."/>
            <person name="Shinohara A."/>
            <person name="Yoshida Y."/>
            <person name="Fujiwara M."/>
            <person name="Mori M."/>
            <person name="Tomita M."/>
            <person name="Arakawa K."/>
        </authorList>
    </citation>
    <scope>NUCLEOTIDE SEQUENCE [LARGE SCALE GENOMIC DNA]</scope>
</reference>
<feature type="repeat" description="ANK" evidence="12">
    <location>
        <begin position="207"/>
        <end position="239"/>
    </location>
</feature>
<evidence type="ECO:0000256" key="10">
    <source>
        <dbReference type="ARBA" id="ARBA00023043"/>
    </source>
</evidence>
<dbReference type="Proteomes" id="UP000499080">
    <property type="component" value="Unassembled WGS sequence"/>
</dbReference>
<keyword evidence="11" id="KW-1053">Target membrane</keyword>
<evidence type="ECO:0000256" key="1">
    <source>
        <dbReference type="ARBA" id="ARBA00004175"/>
    </source>
</evidence>
<evidence type="ECO:0000256" key="7">
    <source>
        <dbReference type="ARBA" id="ARBA00022699"/>
    </source>
</evidence>
<keyword evidence="3" id="KW-0268">Exocytosis</keyword>
<evidence type="ECO:0000256" key="4">
    <source>
        <dbReference type="ARBA" id="ARBA00022525"/>
    </source>
</evidence>
<evidence type="ECO:0000256" key="2">
    <source>
        <dbReference type="ARBA" id="ARBA00004613"/>
    </source>
</evidence>
<keyword evidence="14" id="KW-1185">Reference proteome</keyword>
<dbReference type="SUPFAM" id="SSF48403">
    <property type="entry name" value="Ankyrin repeat"/>
    <property type="match status" value="1"/>
</dbReference>
<gene>
    <name evidence="13" type="primary">ANK1_8</name>
    <name evidence="13" type="ORF">AVEN_206260_1</name>
</gene>
<evidence type="ECO:0000256" key="12">
    <source>
        <dbReference type="PROSITE-ProRule" id="PRU00023"/>
    </source>
</evidence>
<keyword evidence="9" id="KW-0638">Presynaptic neurotoxin</keyword>
<feature type="repeat" description="ANK" evidence="12">
    <location>
        <begin position="94"/>
        <end position="126"/>
    </location>
</feature>
<keyword evidence="10 12" id="KW-0040">ANK repeat</keyword>
<comment type="subcellular location">
    <subcellularLocation>
        <location evidence="2">Secreted</location>
    </subcellularLocation>
    <subcellularLocation>
        <location evidence="1">Target cell membrane</location>
    </subcellularLocation>
</comment>
<dbReference type="PANTHER" id="PTHR24126">
    <property type="entry name" value="ANKYRIN REPEAT, PH AND SEC7 DOMAIN CONTAINING PROTEIN SECG-RELATED"/>
    <property type="match status" value="1"/>
</dbReference>
<comment type="caution">
    <text evidence="13">The sequence shown here is derived from an EMBL/GenBank/DDBJ whole genome shotgun (WGS) entry which is preliminary data.</text>
</comment>
<evidence type="ECO:0000256" key="5">
    <source>
        <dbReference type="ARBA" id="ARBA00022537"/>
    </source>
</evidence>
<dbReference type="PROSITE" id="PS50088">
    <property type="entry name" value="ANK_REPEAT"/>
    <property type="match status" value="4"/>
</dbReference>
<dbReference type="GO" id="GO:0044218">
    <property type="term" value="C:other organism cell membrane"/>
    <property type="evidence" value="ECO:0007669"/>
    <property type="project" value="UniProtKB-KW"/>
</dbReference>
<evidence type="ECO:0000256" key="11">
    <source>
        <dbReference type="ARBA" id="ARBA00023298"/>
    </source>
</evidence>
<dbReference type="Gene3D" id="1.25.40.20">
    <property type="entry name" value="Ankyrin repeat-containing domain"/>
    <property type="match status" value="2"/>
</dbReference>
<dbReference type="GO" id="GO:0044231">
    <property type="term" value="C:host cell presynaptic membrane"/>
    <property type="evidence" value="ECO:0007669"/>
    <property type="project" value="UniProtKB-KW"/>
</dbReference>
<accession>A0A4Y2R5B2</accession>
<keyword evidence="5" id="KW-1052">Target cell membrane</keyword>
<proteinExistence type="predicted"/>
<dbReference type="InterPro" id="IPR036770">
    <property type="entry name" value="Ankyrin_rpt-contain_sf"/>
</dbReference>
<keyword evidence="6" id="KW-0800">Toxin</keyword>
<keyword evidence="8" id="KW-0677">Repeat</keyword>
<keyword evidence="11" id="KW-0472">Membrane</keyword>
<organism evidence="13 14">
    <name type="scientific">Araneus ventricosus</name>
    <name type="common">Orbweaver spider</name>
    <name type="synonym">Epeira ventricosa</name>
    <dbReference type="NCBI Taxonomy" id="182803"/>
    <lineage>
        <taxon>Eukaryota</taxon>
        <taxon>Metazoa</taxon>
        <taxon>Ecdysozoa</taxon>
        <taxon>Arthropoda</taxon>
        <taxon>Chelicerata</taxon>
        <taxon>Arachnida</taxon>
        <taxon>Araneae</taxon>
        <taxon>Araneomorphae</taxon>
        <taxon>Entelegynae</taxon>
        <taxon>Araneoidea</taxon>
        <taxon>Araneidae</taxon>
        <taxon>Araneus</taxon>
    </lineage>
</organism>
<dbReference type="PROSITE" id="PS50297">
    <property type="entry name" value="ANK_REP_REGION"/>
    <property type="match status" value="2"/>
</dbReference>
<dbReference type="SMART" id="SM00248">
    <property type="entry name" value="ANK"/>
    <property type="match status" value="5"/>
</dbReference>
<evidence type="ECO:0000256" key="8">
    <source>
        <dbReference type="ARBA" id="ARBA00022737"/>
    </source>
</evidence>
<evidence type="ECO:0000256" key="6">
    <source>
        <dbReference type="ARBA" id="ARBA00022656"/>
    </source>
</evidence>